<accession>A0A8S1K4Y1</accession>
<evidence type="ECO:0000256" key="1">
    <source>
        <dbReference type="ARBA" id="ARBA00000451"/>
    </source>
</evidence>
<dbReference type="PANTHER" id="PTHR12792:SF0">
    <property type="entry name" value="SEPARIN"/>
    <property type="match status" value="1"/>
</dbReference>
<comment type="catalytic activity">
    <reaction evidence="1">
        <text>All bonds known to be hydrolyzed by this endopeptidase have arginine in P1 and an acidic residue in P4. P6 is often occupied by an acidic residue or by a hydroxy-amino-acid residue, the phosphorylation of which enhances cleavage.</text>
        <dbReference type="EC" id="3.4.22.49"/>
    </reaction>
</comment>
<keyword evidence="3" id="KW-0378">Hydrolase</keyword>
<keyword evidence="4" id="KW-0159">Chromosome partition</keyword>
<dbReference type="GO" id="GO:0004197">
    <property type="term" value="F:cysteine-type endopeptidase activity"/>
    <property type="evidence" value="ECO:0007669"/>
    <property type="project" value="InterPro"/>
</dbReference>
<evidence type="ECO:0000313" key="7">
    <source>
        <dbReference type="Proteomes" id="UP000688137"/>
    </source>
</evidence>
<dbReference type="PANTHER" id="PTHR12792">
    <property type="entry name" value="EXTRA SPINDLE POLES 1-RELATED"/>
    <property type="match status" value="1"/>
</dbReference>
<dbReference type="InterPro" id="IPR005314">
    <property type="entry name" value="Peptidase_C50"/>
</dbReference>
<dbReference type="GO" id="GO:0072686">
    <property type="term" value="C:mitotic spindle"/>
    <property type="evidence" value="ECO:0007669"/>
    <property type="project" value="TreeGrafter"/>
</dbReference>
<dbReference type="InterPro" id="IPR030397">
    <property type="entry name" value="SEPARIN_core_dom"/>
</dbReference>
<feature type="domain" description="Peptidase C50" evidence="5">
    <location>
        <begin position="1215"/>
        <end position="1311"/>
    </location>
</feature>
<sequence>MNQKQKQTLLNYFCQCSNDKINVISQIRDFRNNDMVNVVARANLAQQLILFQQNIHEAYELLIDLIGLESQNVKCVMHTAAINFQVFEILGIQKQCQLLIDIANNYQIPDCAVHLFFTQPYQDQMKETAQIKNQRIRYLCRCHLAFILEIPDSEIGHLNEILKFTRFFVMDSKIIINDDVIFYLRNEFNRLQKSELHELGFSQYSKRNTLNLIKKKEFIQIDKKIINHFTVEITVYKLIASNFQLSFISSIQIIRFNMLLLNLLYKYNNDIDLSFQYNDMENDPQQIFPYLLQIITLLIQLNQEKIIIKVLSLIHTLKFTKMDDIQKVNDSANLLLKQQPNQQIIDSLLPVFKKYTQEIYHRFAIFSNQSIDFSTVSKEQTIHNLITSIFIKQDKDYLAANFDKLYELMCNVDSNNPRRDVCEFLELVYLLQYRYDQKFLQTKLTEFFSYSQEDLNSTLLMIYQQLEIDVNIKQPQTLSFEYISIISKLLHLILVICQNPKNKNLYMEYFSMQMQFINNFDKKLPKESDYKNKGKILNCPLSNEMTDIKKAKAMLLNLALIERVYKLHKIDNRQILLLKLSILSYHDSVPEYLLLQLSKSSQNFKDLKKQYPNASIIKEINFYSKIEKLKKNFGQEIKLKSLQGVPTLNKFLKHAQKLLFQKQLSVITKLQILEQLMPQLTSSLFEFQEKPKYQDELFQQSDIHIFKIEHKEFISFYLGNGELCTPALFINYRAEAIYVYLQICYKLLKFLKHLGFYKTINTISNSIILFSQRALGITVLVNIYSQIPWLIETQQWQQITDGVCNVVKYLNKKQDYAQATSENTRQSLYRQRRSQWAKLKESHAKLVQCFDENNLLKGKFYKAFFNFTLEYLCLLNHSNPYLYEKLLLKQTRSFELKTNCIILKQLFRCTDAKQYCFLVDENCRHELVLDQVILEQIIPVLVLGLCEQQINQNVCNYGYQMFILIQNQLAQSLHSNIDQSKLYMYLYLRLKEFLADFQPQFIKQIQCKCPQQKKYDKNKFEFDLIATLASFQMNQKRILLQQEDISIMKCENLSRTSELASIIDISIKRDIVVINFFEFNGEKIILISKYCHATKQCINKQVNLINKCLQFKDALMYYLNLIQENIDCLDETSSAPGQWWSRRDYYEQQLLKRQSSIEYALSDHIDFIYKSDSPLLILSPQLQLLPWDHIKNTVFNRVLSLGHILDLTNLPTDPKQDLFYVLNPGNDLQKSEKKILPLLKQYNLKGIVREKPNKELIVECLQKKDYYFYIGHGGGEQYINEKQVFQTQIYLSGRPYLLGCSSAQMIDLGKFKGTNLSFQEIYLDHVDWHGLAVSYLLRGCPSLFGSLWPITDKDADQYALDFINEYGKNQDLKPELIIMQTKPKCNLKVLNGAAFVLYGIHEMK</sequence>
<dbReference type="OMA" id="DENCRHE"/>
<name>A0A8S1K4Y1_PARPR</name>
<organism evidence="6 7">
    <name type="scientific">Paramecium primaurelia</name>
    <dbReference type="NCBI Taxonomy" id="5886"/>
    <lineage>
        <taxon>Eukaryota</taxon>
        <taxon>Sar</taxon>
        <taxon>Alveolata</taxon>
        <taxon>Ciliophora</taxon>
        <taxon>Intramacronucleata</taxon>
        <taxon>Oligohymenophorea</taxon>
        <taxon>Peniculida</taxon>
        <taxon>Parameciidae</taxon>
        <taxon>Paramecium</taxon>
    </lineage>
</organism>
<dbReference type="GO" id="GO:0005737">
    <property type="term" value="C:cytoplasm"/>
    <property type="evidence" value="ECO:0007669"/>
    <property type="project" value="TreeGrafter"/>
</dbReference>
<protein>
    <recommendedName>
        <fullName evidence="2">separase</fullName>
        <ecNumber evidence="2">3.4.22.49</ecNumber>
    </recommendedName>
</protein>
<dbReference type="GO" id="GO:0006508">
    <property type="term" value="P:proteolysis"/>
    <property type="evidence" value="ECO:0007669"/>
    <property type="project" value="InterPro"/>
</dbReference>
<evidence type="ECO:0000256" key="4">
    <source>
        <dbReference type="ARBA" id="ARBA00022829"/>
    </source>
</evidence>
<evidence type="ECO:0000256" key="2">
    <source>
        <dbReference type="ARBA" id="ARBA00012489"/>
    </source>
</evidence>
<proteinExistence type="predicted"/>
<dbReference type="PROSITE" id="PS51700">
    <property type="entry name" value="SEPARIN"/>
    <property type="match status" value="1"/>
</dbReference>
<dbReference type="EMBL" id="CAJJDM010000011">
    <property type="protein sequence ID" value="CAD8050339.1"/>
    <property type="molecule type" value="Genomic_DNA"/>
</dbReference>
<evidence type="ECO:0000256" key="3">
    <source>
        <dbReference type="ARBA" id="ARBA00022801"/>
    </source>
</evidence>
<dbReference type="Proteomes" id="UP000688137">
    <property type="component" value="Unassembled WGS sequence"/>
</dbReference>
<keyword evidence="7" id="KW-1185">Reference proteome</keyword>
<comment type="caution">
    <text evidence="6">The sequence shown here is derived from an EMBL/GenBank/DDBJ whole genome shotgun (WGS) entry which is preliminary data.</text>
</comment>
<reference evidence="6" key="1">
    <citation type="submission" date="2021-01" db="EMBL/GenBank/DDBJ databases">
        <authorList>
            <consortium name="Genoscope - CEA"/>
            <person name="William W."/>
        </authorList>
    </citation>
    <scope>NUCLEOTIDE SEQUENCE</scope>
</reference>
<evidence type="ECO:0000313" key="6">
    <source>
        <dbReference type="EMBL" id="CAD8050339.1"/>
    </source>
</evidence>
<dbReference type="GO" id="GO:0051307">
    <property type="term" value="P:meiotic chromosome separation"/>
    <property type="evidence" value="ECO:0007669"/>
    <property type="project" value="TreeGrafter"/>
</dbReference>
<evidence type="ECO:0000259" key="5">
    <source>
        <dbReference type="PROSITE" id="PS51700"/>
    </source>
</evidence>
<dbReference type="Pfam" id="PF03568">
    <property type="entry name" value="Separin_C"/>
    <property type="match status" value="1"/>
</dbReference>
<dbReference type="GO" id="GO:0005634">
    <property type="term" value="C:nucleus"/>
    <property type="evidence" value="ECO:0007669"/>
    <property type="project" value="InterPro"/>
</dbReference>
<gene>
    <name evidence="6" type="ORF">PPRIM_AZ9-3.1.T0140445</name>
</gene>
<dbReference type="EC" id="3.4.22.49" evidence="2"/>